<keyword evidence="1" id="KW-0812">Transmembrane</keyword>
<evidence type="ECO:0000313" key="3">
    <source>
        <dbReference type="Proteomes" id="UP000198531"/>
    </source>
</evidence>
<dbReference type="AlphaFoldDB" id="A0A1I6I151"/>
<feature type="transmembrane region" description="Helical" evidence="1">
    <location>
        <begin position="56"/>
        <end position="78"/>
    </location>
</feature>
<sequence length="88" mass="9250">MTASRPQTIRERLDASGAPTERDPLFVLVCYCLLSVLSVLAFGVFVAVSAPHIESPAAFVAVFLVGVPAAFALPGIVLRRVGVRVGGR</sequence>
<dbReference type="STRING" id="553469.SAMN04487947_2738"/>
<keyword evidence="1" id="KW-1133">Transmembrane helix</keyword>
<dbReference type="EMBL" id="FOYT01000002">
    <property type="protein sequence ID" value="SFR60452.1"/>
    <property type="molecule type" value="Genomic_DNA"/>
</dbReference>
<organism evidence="2 3">
    <name type="scientific">Halogeometricum rufum</name>
    <dbReference type="NCBI Taxonomy" id="553469"/>
    <lineage>
        <taxon>Archaea</taxon>
        <taxon>Methanobacteriati</taxon>
        <taxon>Methanobacteriota</taxon>
        <taxon>Stenosarchaea group</taxon>
        <taxon>Halobacteria</taxon>
        <taxon>Halobacteriales</taxon>
        <taxon>Haloferacaceae</taxon>
        <taxon>Halogeometricum</taxon>
    </lineage>
</organism>
<reference evidence="3" key="1">
    <citation type="submission" date="2016-10" db="EMBL/GenBank/DDBJ databases">
        <authorList>
            <person name="Varghese N."/>
            <person name="Submissions S."/>
        </authorList>
    </citation>
    <scope>NUCLEOTIDE SEQUENCE [LARGE SCALE GENOMIC DNA]</scope>
    <source>
        <strain evidence="3">CGMCC 1.7736</strain>
    </source>
</reference>
<keyword evidence="3" id="KW-1185">Reference proteome</keyword>
<dbReference type="OrthoDB" id="382274at2157"/>
<evidence type="ECO:0000313" key="2">
    <source>
        <dbReference type="EMBL" id="SFR60452.1"/>
    </source>
</evidence>
<protein>
    <submittedName>
        <fullName evidence="2">Uncharacterized protein</fullName>
    </submittedName>
</protein>
<gene>
    <name evidence="2" type="ORF">SAMN04487947_2738</name>
</gene>
<name>A0A1I6I151_9EURY</name>
<dbReference type="Proteomes" id="UP000198531">
    <property type="component" value="Unassembled WGS sequence"/>
</dbReference>
<keyword evidence="1" id="KW-0472">Membrane</keyword>
<evidence type="ECO:0000256" key="1">
    <source>
        <dbReference type="SAM" id="Phobius"/>
    </source>
</evidence>
<accession>A0A1I6I151</accession>
<proteinExistence type="predicted"/>
<feature type="transmembrane region" description="Helical" evidence="1">
    <location>
        <begin position="25"/>
        <end position="50"/>
    </location>
</feature>
<dbReference type="RefSeq" id="WP_089808503.1">
    <property type="nucleotide sequence ID" value="NZ_FOYT01000002.1"/>
</dbReference>